<dbReference type="Gene3D" id="3.80.10.10">
    <property type="entry name" value="Ribonuclease Inhibitor"/>
    <property type="match status" value="1"/>
</dbReference>
<dbReference type="EMBL" id="JARJCW010000089">
    <property type="protein sequence ID" value="KAJ7195670.1"/>
    <property type="molecule type" value="Genomic_DNA"/>
</dbReference>
<proteinExistence type="predicted"/>
<reference evidence="1" key="1">
    <citation type="submission" date="2023-03" db="EMBL/GenBank/DDBJ databases">
        <title>Massive genome expansion in bonnet fungi (Mycena s.s.) driven by repeated elements and novel gene families across ecological guilds.</title>
        <authorList>
            <consortium name="Lawrence Berkeley National Laboratory"/>
            <person name="Harder C.B."/>
            <person name="Miyauchi S."/>
            <person name="Viragh M."/>
            <person name="Kuo A."/>
            <person name="Thoen E."/>
            <person name="Andreopoulos B."/>
            <person name="Lu D."/>
            <person name="Skrede I."/>
            <person name="Drula E."/>
            <person name="Henrissat B."/>
            <person name="Morin E."/>
            <person name="Kohler A."/>
            <person name="Barry K."/>
            <person name="LaButti K."/>
            <person name="Morin E."/>
            <person name="Salamov A."/>
            <person name="Lipzen A."/>
            <person name="Mereny Z."/>
            <person name="Hegedus B."/>
            <person name="Baldrian P."/>
            <person name="Stursova M."/>
            <person name="Weitz H."/>
            <person name="Taylor A."/>
            <person name="Grigoriev I.V."/>
            <person name="Nagy L.G."/>
            <person name="Martin F."/>
            <person name="Kauserud H."/>
        </authorList>
    </citation>
    <scope>NUCLEOTIDE SEQUENCE</scope>
    <source>
        <strain evidence="1">9144</strain>
    </source>
</reference>
<dbReference type="InterPro" id="IPR032675">
    <property type="entry name" value="LRR_dom_sf"/>
</dbReference>
<dbReference type="Proteomes" id="UP001219525">
    <property type="component" value="Unassembled WGS sequence"/>
</dbReference>
<accession>A0AAD6UZH5</accession>
<evidence type="ECO:0000313" key="1">
    <source>
        <dbReference type="EMBL" id="KAJ7195670.1"/>
    </source>
</evidence>
<dbReference type="AlphaFoldDB" id="A0AAD6UZH5"/>
<name>A0AAD6UZH5_9AGAR</name>
<comment type="caution">
    <text evidence="1">The sequence shown here is derived from an EMBL/GenBank/DDBJ whole genome shotgun (WGS) entry which is preliminary data.</text>
</comment>
<dbReference type="SUPFAM" id="SSF52047">
    <property type="entry name" value="RNI-like"/>
    <property type="match status" value="1"/>
</dbReference>
<keyword evidence="2" id="KW-1185">Reference proteome</keyword>
<evidence type="ECO:0000313" key="2">
    <source>
        <dbReference type="Proteomes" id="UP001219525"/>
    </source>
</evidence>
<sequence length="859" mass="94709">MVSPSPDAELHRIESRFEGPGCTHSGNQVVISVVLEPGAEKRFSGIQVVVCCREDVPERHKLTVKDDVGRVQFVRWQREQEPPPPGVAKQFSLAFKFADPNEDLLLQQEAAHKASDTLLAQGLPASELPLYTVAYEVQDMSSDTWHCATLVLLPSWPPADGTYRIAYQFVQPTHDPVVLYLSLSHSLRRTLKPNNESGIVCAYPASRGIFAFAVRVCPPQAQRRPFTQPPPEILSAIFACAAKGTYESGRPALVSLALVCHAWVIALEHLFHDFGSYTSKAPDLVALAKAVQAKPRMGSAIRHLSRSHFGRDPDRDAQRYLELAIAFKDVLHSAKHVRTLEIFDTHPSLREEFVQALGQSRDVRNLLINRYSLSDEQREYRCQPTLPDLFRCFQRWPRLHKLELYGWDGPNPFLQTVEQFTIEQTPPLDCALSTIRLATGPITGPQLCNLTAGSHASLTEAYFSGLIGLSNAGLKEWLVQLAPTLQRLHIKQCSIARASDEEEYALDAAMGTLTALSDLHVDGDILSELAVLRKTASGAATPRPRSARMIHLENCPGVSPHGLVQAMKHTGWNTIRARQLFEGNQPLFEEAEAVAKERGLSFCTYIDKGCGEVFRTRRAAERGRDSLAKLNADGFAYKDNIAYKSLNLLQVLSLTVPVSTNVVCPVGETDVFVQSPRHPMPNCTASSPVSKGPEPGAEKRFSGIQVVVCCRENVPELHKLTVKDDVGRVQFVRWQGTRATAAGSGQTIFLGLQVRGSERRSSVATIVQEAAHKASDTLLAQGLPASELPLYTVAYEVATLGCATLVLLPSWPPADGTYRIAYQFVQLTHDPVVLYLSLSHSLRRTLKPNNESGIVCVKI</sequence>
<protein>
    <submittedName>
        <fullName evidence="1">Uncharacterized protein</fullName>
    </submittedName>
</protein>
<organism evidence="1 2">
    <name type="scientific">Mycena pura</name>
    <dbReference type="NCBI Taxonomy" id="153505"/>
    <lineage>
        <taxon>Eukaryota</taxon>
        <taxon>Fungi</taxon>
        <taxon>Dikarya</taxon>
        <taxon>Basidiomycota</taxon>
        <taxon>Agaricomycotina</taxon>
        <taxon>Agaricomycetes</taxon>
        <taxon>Agaricomycetidae</taxon>
        <taxon>Agaricales</taxon>
        <taxon>Marasmiineae</taxon>
        <taxon>Mycenaceae</taxon>
        <taxon>Mycena</taxon>
    </lineage>
</organism>
<gene>
    <name evidence="1" type="ORF">GGX14DRAFT_674743</name>
</gene>